<keyword evidence="1" id="KW-0812">Transmembrane</keyword>
<feature type="transmembrane region" description="Helical" evidence="1">
    <location>
        <begin position="149"/>
        <end position="170"/>
    </location>
</feature>
<keyword evidence="1" id="KW-1133">Transmembrane helix</keyword>
<dbReference type="SUPFAM" id="SSF56399">
    <property type="entry name" value="ADP-ribosylation"/>
    <property type="match status" value="1"/>
</dbReference>
<accession>A0A814JB39</accession>
<dbReference type="EMBL" id="CAJNOJ010000073">
    <property type="protein sequence ID" value="CAF1036947.1"/>
    <property type="molecule type" value="Genomic_DNA"/>
</dbReference>
<evidence type="ECO:0000313" key="4">
    <source>
        <dbReference type="Proteomes" id="UP000663828"/>
    </source>
</evidence>
<gene>
    <name evidence="3" type="ORF">EDS130_LOCUS16714</name>
    <name evidence="2" type="ORF">XAT740_LOCUS1838</name>
</gene>
<evidence type="ECO:0008006" key="5">
    <source>
        <dbReference type="Google" id="ProtNLM"/>
    </source>
</evidence>
<dbReference type="EMBL" id="CAJNOR010000059">
    <property type="protein sequence ID" value="CAF0778513.1"/>
    <property type="molecule type" value="Genomic_DNA"/>
</dbReference>
<organism evidence="3">
    <name type="scientific">Adineta ricciae</name>
    <name type="common">Rotifer</name>
    <dbReference type="NCBI Taxonomy" id="249248"/>
    <lineage>
        <taxon>Eukaryota</taxon>
        <taxon>Metazoa</taxon>
        <taxon>Spiralia</taxon>
        <taxon>Gnathifera</taxon>
        <taxon>Rotifera</taxon>
        <taxon>Eurotatoria</taxon>
        <taxon>Bdelloidea</taxon>
        <taxon>Adinetida</taxon>
        <taxon>Adinetidae</taxon>
        <taxon>Adineta</taxon>
    </lineage>
</organism>
<evidence type="ECO:0000313" key="2">
    <source>
        <dbReference type="EMBL" id="CAF0778513.1"/>
    </source>
</evidence>
<dbReference type="AlphaFoldDB" id="A0A814JB39"/>
<name>A0A814JB39_ADIRI</name>
<feature type="transmembrane region" description="Helical" evidence="1">
    <location>
        <begin position="64"/>
        <end position="97"/>
    </location>
</feature>
<keyword evidence="4" id="KW-1185">Reference proteome</keyword>
<protein>
    <recommendedName>
        <fullName evidence="5">PARP</fullName>
    </recommendedName>
</protein>
<keyword evidence="1" id="KW-0472">Membrane</keyword>
<dbReference type="Gene3D" id="3.90.228.10">
    <property type="match status" value="1"/>
</dbReference>
<reference evidence="3" key="1">
    <citation type="submission" date="2021-02" db="EMBL/GenBank/DDBJ databases">
        <authorList>
            <person name="Nowell W R."/>
        </authorList>
    </citation>
    <scope>NUCLEOTIDE SEQUENCE</scope>
</reference>
<feature type="transmembrane region" description="Helical" evidence="1">
    <location>
        <begin position="176"/>
        <end position="197"/>
    </location>
</feature>
<dbReference type="Proteomes" id="UP000663828">
    <property type="component" value="Unassembled WGS sequence"/>
</dbReference>
<dbReference type="OrthoDB" id="9985077at2759"/>
<comment type="caution">
    <text evidence="3">The sequence shown here is derived from an EMBL/GenBank/DDBJ whole genome shotgun (WGS) entry which is preliminary data.</text>
</comment>
<proteinExistence type="predicted"/>
<sequence>MWLRSTLSSAKFRDVSSYRRLHSYNITVVILDSIFAFIRIIIFYSGYRDDNGKNKSVGDNSTALIGYIIDMIGSAIALVMLFFISASCAYILCVVCCYDSKKEKKQQDELLECIGQMCHSPAVQRFVTLNCNCPCYVTRPKHRFVIRMVLLFLCLVCRFTAFIIYLAAGIKSAGNSLAGLCGASWLFLLLAILLQVLHYRIWWHYLPSYELENKSTEPLSKKHRRYIPHHLLGNNRTMKLGDQPCDNGQECTVRSMEHVLIFHRDAHTPQLRWSEVRKREIHTREHGRYIGFHQTSVQAAASIAHSDFRISNKPPQMLGFGIYFARSQASTLGKARHGGAIICAEIRMGKVLQVTKNELDKVRNTDSWWDEYDTVYYNHVDEIRDEFCIKSPEQILRWVIVVDAEHDTLVNEYKLPEEFNDVACGCV</sequence>
<evidence type="ECO:0000256" key="1">
    <source>
        <dbReference type="SAM" id="Phobius"/>
    </source>
</evidence>
<feature type="transmembrane region" description="Helical" evidence="1">
    <location>
        <begin position="21"/>
        <end position="44"/>
    </location>
</feature>
<dbReference type="Proteomes" id="UP000663852">
    <property type="component" value="Unassembled WGS sequence"/>
</dbReference>
<evidence type="ECO:0000313" key="3">
    <source>
        <dbReference type="EMBL" id="CAF1036947.1"/>
    </source>
</evidence>